<evidence type="ECO:0000313" key="5">
    <source>
        <dbReference type="Proteomes" id="UP001519287"/>
    </source>
</evidence>
<dbReference type="RefSeq" id="WP_376774470.1">
    <property type="nucleotide sequence ID" value="NZ_JAGGLB010000019.1"/>
</dbReference>
<organism evidence="4 5">
    <name type="scientific">Paenibacillus eucommiae</name>
    <dbReference type="NCBI Taxonomy" id="1355755"/>
    <lineage>
        <taxon>Bacteria</taxon>
        <taxon>Bacillati</taxon>
        <taxon>Bacillota</taxon>
        <taxon>Bacilli</taxon>
        <taxon>Bacillales</taxon>
        <taxon>Paenibacillaceae</taxon>
        <taxon>Paenibacillus</taxon>
    </lineage>
</organism>
<dbReference type="PANTHER" id="PTHR43318:SF1">
    <property type="entry name" value="POLYSACCHARIDE BIOSYNTHESIS PROTEIN EPSC-RELATED"/>
    <property type="match status" value="1"/>
</dbReference>
<dbReference type="Proteomes" id="UP001519287">
    <property type="component" value="Unassembled WGS sequence"/>
</dbReference>
<keyword evidence="2" id="KW-0472">Membrane</keyword>
<dbReference type="CDD" id="cd05237">
    <property type="entry name" value="UDP_invert_4-6DH_SDR_e"/>
    <property type="match status" value="1"/>
</dbReference>
<gene>
    <name evidence="4" type="ORF">J2Z66_005050</name>
</gene>
<feature type="transmembrane region" description="Helical" evidence="2">
    <location>
        <begin position="43"/>
        <end position="63"/>
    </location>
</feature>
<evidence type="ECO:0000256" key="1">
    <source>
        <dbReference type="ARBA" id="ARBA00007430"/>
    </source>
</evidence>
<evidence type="ECO:0000313" key="4">
    <source>
        <dbReference type="EMBL" id="MBP1993428.1"/>
    </source>
</evidence>
<name>A0ABS4J0Q8_9BACL</name>
<dbReference type="SUPFAM" id="SSF53335">
    <property type="entry name" value="S-adenosyl-L-methionine-dependent methyltransferases"/>
    <property type="match status" value="1"/>
</dbReference>
<dbReference type="InterPro" id="IPR029063">
    <property type="entry name" value="SAM-dependent_MTases_sf"/>
</dbReference>
<protein>
    <submittedName>
        <fullName evidence="4">FlaA1/EpsC-like NDP-sugar epimerase</fullName>
    </submittedName>
</protein>
<dbReference type="PANTHER" id="PTHR43318">
    <property type="entry name" value="UDP-N-ACETYLGLUCOSAMINE 4,6-DEHYDRATASE"/>
    <property type="match status" value="1"/>
</dbReference>
<feature type="domain" description="Polysaccharide biosynthesis protein CapD-like" evidence="3">
    <location>
        <begin position="281"/>
        <end position="563"/>
    </location>
</feature>
<comment type="similarity">
    <text evidence="1">Belongs to the polysaccharide synthase family.</text>
</comment>
<dbReference type="InterPro" id="IPR003869">
    <property type="entry name" value="Polysac_CapD-like"/>
</dbReference>
<reference evidence="4 5" key="1">
    <citation type="submission" date="2021-03" db="EMBL/GenBank/DDBJ databases">
        <title>Genomic Encyclopedia of Type Strains, Phase IV (KMG-IV): sequencing the most valuable type-strain genomes for metagenomic binning, comparative biology and taxonomic classification.</title>
        <authorList>
            <person name="Goeker M."/>
        </authorList>
    </citation>
    <scope>NUCLEOTIDE SEQUENCE [LARGE SCALE GENOMIC DNA]</scope>
    <source>
        <strain evidence="4 5">DSM 26048</strain>
    </source>
</reference>
<evidence type="ECO:0000256" key="2">
    <source>
        <dbReference type="SAM" id="Phobius"/>
    </source>
</evidence>
<dbReference type="InterPro" id="IPR036291">
    <property type="entry name" value="NAD(P)-bd_dom_sf"/>
</dbReference>
<dbReference type="Gene3D" id="3.40.50.720">
    <property type="entry name" value="NAD(P)-binding Rossmann-like Domain"/>
    <property type="match status" value="2"/>
</dbReference>
<keyword evidence="2" id="KW-1133">Transmembrane helix</keyword>
<keyword evidence="5" id="KW-1185">Reference proteome</keyword>
<keyword evidence="2" id="KW-0812">Transmembrane</keyword>
<dbReference type="InterPro" id="IPR051203">
    <property type="entry name" value="Polysaccharide_Synthase-Rel"/>
</dbReference>
<dbReference type="Pfam" id="PF13727">
    <property type="entry name" value="CoA_binding_3"/>
    <property type="match status" value="1"/>
</dbReference>
<dbReference type="SUPFAM" id="SSF51735">
    <property type="entry name" value="NAD(P)-binding Rossmann-fold domains"/>
    <property type="match status" value="1"/>
</dbReference>
<sequence>MKLQSRLVLLVLIDMLLVWVSIYTSYLFRFDGYISPNYIEQCIRYAAISMIFCSASLMYFKLYNRIWEYASIGEMISIFKAVTIGCTASYLFMFFFFSPRIPFSVFIRVLETMIIVIGVSRFAWRVLRDKYYKKKLDQRKALIVGAGDCGILIAKELKFNSQSNLYPMAFIDDDVAKKNHQVVGLPVLGGRDQIIEVVAKHDIDEIIIAIPSVSRKDISEIIGICKLTKAKLKIIPKINDLIQGKVTINAIRDVVVEDLLGRDPINVDLEGIANYVEDKVVLITGAGGSIGSELCRQIAPFRPSKLLLLGHGENSIYDIEREMSRLFPGLLLETIIADVQDKERIQDVFTCYRPKVVFHAAAHKHVPLMERNPAEAIKNNVFGTKNVAECADLYQAERFVLISTDKAVNPTSIMGATKRIAEMLIQSLDRTSNTRFVAVRFGNVLGSRGSVIPHFKEQIEAGGPVTVTHPEMIRYFMTIPEAVQLVIQAGAFAQGGEVFILDMGSPVKIADLASDLIRLSGFEPGVDIEITYSGIRPGEKLYEELLLSEEDISSTRHDRIFIGRPITISRSQLDLEMKRLEKVIGEEHSAIREVIGHLVSGYSHVS</sequence>
<evidence type="ECO:0000259" key="3">
    <source>
        <dbReference type="Pfam" id="PF02719"/>
    </source>
</evidence>
<feature type="transmembrane region" description="Helical" evidence="2">
    <location>
        <begin position="75"/>
        <end position="97"/>
    </location>
</feature>
<comment type="caution">
    <text evidence="4">The sequence shown here is derived from an EMBL/GenBank/DDBJ whole genome shotgun (WGS) entry which is preliminary data.</text>
</comment>
<accession>A0ABS4J0Q8</accession>
<proteinExistence type="inferred from homology"/>
<dbReference type="EMBL" id="JAGGLB010000019">
    <property type="protein sequence ID" value="MBP1993428.1"/>
    <property type="molecule type" value="Genomic_DNA"/>
</dbReference>
<feature type="transmembrane region" description="Helical" evidence="2">
    <location>
        <begin position="7"/>
        <end position="28"/>
    </location>
</feature>
<dbReference type="Pfam" id="PF02719">
    <property type="entry name" value="Polysacc_synt_2"/>
    <property type="match status" value="1"/>
</dbReference>